<gene>
    <name evidence="1" type="ORF">HNQ51_001758</name>
</gene>
<name>A0A840S6N0_9BURK</name>
<keyword evidence="2" id="KW-1185">Reference proteome</keyword>
<comment type="caution">
    <text evidence="1">The sequence shown here is derived from an EMBL/GenBank/DDBJ whole genome shotgun (WGS) entry which is preliminary data.</text>
</comment>
<sequence>MADYYIDISAIGIEYQAYAAAPAWGAGAADKPLPQDGTGKAGPGHAAAVAIAEIKINALPADSNTLTIAGAVLTAKTAAAAKNQWTIGASVSACATNLVALLNTFGTGTAQCDAAVSSSVSPLLLALPYFAYARVKPGATDTVQIATRFAGSDLNHAINSFIAISSASWATPPTITQFAGGADGPFAYLMTTATVFGKTAGTYGAWIAASGAGTDPGANDVRHVRTRRSGADLSLTYAATTGTWAWRQGAFLYDNGTVWAGDNGKLGVTIQNTNTGSNAMRFTGTASGRTVHASRGYRNLDLTLTASGGANSSVSLLYPGAGGQFGFVRCGLLEGSNNIGSIFAVDESGAQFSVNDFNGSFVELQTVSRILWRYASASCSTRLTLNGLRVEVVGATATLTAIASFVNTTAAAGYSVQWIGGSISPKASNSYTCTNPFSVNVANQTSEFEIQGVVGVTDPSVGFTATAGPAKFTWSQTEGQNRGYRHEAIGFVCDWKGGSGFPHCGALTLQGDPWSHRVTWGAVSGLSASVSPMRTSIMHRSAAAVRTLTLQLYVPDTDTIYTDELELEVSYMSAADGWKVESVGGARGLQLAGSGRTALAASAKTWTPNGVPGHSAKKLEVTTAFPVMQNSEMLVRWSLCASRTPALLFYVSPEVEIA</sequence>
<accession>A0A840S6N0</accession>
<evidence type="ECO:0000313" key="2">
    <source>
        <dbReference type="Proteomes" id="UP000554837"/>
    </source>
</evidence>
<dbReference type="AlphaFoldDB" id="A0A840S6N0"/>
<dbReference type="OrthoDB" id="7874348at2"/>
<reference evidence="1 2" key="1">
    <citation type="submission" date="2020-08" db="EMBL/GenBank/DDBJ databases">
        <title>Genomic Encyclopedia of Type Strains, Phase IV (KMG-IV): sequencing the most valuable type-strain genomes for metagenomic binning, comparative biology and taxonomic classification.</title>
        <authorList>
            <person name="Goeker M."/>
        </authorList>
    </citation>
    <scope>NUCLEOTIDE SEQUENCE [LARGE SCALE GENOMIC DNA]</scope>
    <source>
        <strain evidence="1 2">DSM 23958</strain>
    </source>
</reference>
<protein>
    <submittedName>
        <fullName evidence="1">Uncharacterized protein</fullName>
    </submittedName>
</protein>
<evidence type="ECO:0000313" key="1">
    <source>
        <dbReference type="EMBL" id="MBB5204444.1"/>
    </source>
</evidence>
<dbReference type="EMBL" id="JACHHO010000002">
    <property type="protein sequence ID" value="MBB5204444.1"/>
    <property type="molecule type" value="Genomic_DNA"/>
</dbReference>
<dbReference type="RefSeq" id="WP_138855879.1">
    <property type="nucleotide sequence ID" value="NZ_CP040709.1"/>
</dbReference>
<organism evidence="1 2">
    <name type="scientific">Inhella inkyongensis</name>
    <dbReference type="NCBI Taxonomy" id="392593"/>
    <lineage>
        <taxon>Bacteria</taxon>
        <taxon>Pseudomonadati</taxon>
        <taxon>Pseudomonadota</taxon>
        <taxon>Betaproteobacteria</taxon>
        <taxon>Burkholderiales</taxon>
        <taxon>Sphaerotilaceae</taxon>
        <taxon>Inhella</taxon>
    </lineage>
</organism>
<proteinExistence type="predicted"/>
<dbReference type="Proteomes" id="UP000554837">
    <property type="component" value="Unassembled WGS sequence"/>
</dbReference>